<dbReference type="EMBL" id="FZOC01000002">
    <property type="protein sequence ID" value="SNR74753.1"/>
    <property type="molecule type" value="Genomic_DNA"/>
</dbReference>
<sequence>MRRPLCKKFLDKSYAAIIGAIEIYNKPNAFYREEAFAILSVNAWELLLKAKILKDNNNNKKSICEYKSRSTKRGEKTKRQYLCPNRAGNPKTISILNCISVIAKTPSSLDKEIVDNVNALIEIRDNATHCVNTNPILVKQIFEISCACIKNFILLAKKWFSQDFSNSISLVVPLAFIDGSKEVESITVSPDESRLIKYLQHIAKENGSTDSEYSVAIRLDIKYEKSSLASATKVISSKDPDAIKIELTEEDFKRIYPWDYGELLTRLKNRYIDFKQNRKFYDTKRPLMNNPQLVQPRYLDPDNHNGTKKDFYSPNIMSKFDPYYKRAEEATSLPINLQDNQ</sequence>
<reference evidence="2 3" key="1">
    <citation type="submission" date="2017-06" db="EMBL/GenBank/DDBJ databases">
        <authorList>
            <person name="Kim H.J."/>
            <person name="Triplett B.A."/>
        </authorList>
    </citation>
    <scope>NUCLEOTIDE SEQUENCE [LARGE SCALE GENOMIC DNA]</scope>
    <source>
        <strain evidence="2 3">DSM 13116</strain>
    </source>
</reference>
<keyword evidence="3" id="KW-1185">Reference proteome</keyword>
<dbReference type="Pfam" id="PF12358">
    <property type="entry name" value="DUF3644"/>
    <property type="match status" value="1"/>
</dbReference>
<dbReference type="RefSeq" id="WP_089272383.1">
    <property type="nucleotide sequence ID" value="NZ_FZOC01000002.1"/>
</dbReference>
<accession>A0A238YW00</accession>
<feature type="domain" description="DUF3644" evidence="1">
    <location>
        <begin position="9"/>
        <end position="205"/>
    </location>
</feature>
<evidence type="ECO:0000313" key="2">
    <source>
        <dbReference type="EMBL" id="SNR74753.1"/>
    </source>
</evidence>
<evidence type="ECO:0000259" key="1">
    <source>
        <dbReference type="Pfam" id="PF12358"/>
    </source>
</evidence>
<name>A0A238YW00_9BACT</name>
<dbReference type="OrthoDB" id="1551227at2"/>
<dbReference type="Proteomes" id="UP000198324">
    <property type="component" value="Unassembled WGS sequence"/>
</dbReference>
<evidence type="ECO:0000313" key="3">
    <source>
        <dbReference type="Proteomes" id="UP000198324"/>
    </source>
</evidence>
<dbReference type="InterPro" id="IPR022104">
    <property type="entry name" value="DUF3644"/>
</dbReference>
<dbReference type="AlphaFoldDB" id="A0A238YW00"/>
<proteinExistence type="predicted"/>
<protein>
    <recommendedName>
        <fullName evidence="1">DUF3644 domain-containing protein</fullName>
    </recommendedName>
</protein>
<organism evidence="2 3">
    <name type="scientific">Humidesulfovibrio mexicanus</name>
    <dbReference type="NCBI Taxonomy" id="147047"/>
    <lineage>
        <taxon>Bacteria</taxon>
        <taxon>Pseudomonadati</taxon>
        <taxon>Thermodesulfobacteriota</taxon>
        <taxon>Desulfovibrionia</taxon>
        <taxon>Desulfovibrionales</taxon>
        <taxon>Desulfovibrionaceae</taxon>
        <taxon>Humidesulfovibrio</taxon>
    </lineage>
</organism>
<gene>
    <name evidence="2" type="ORF">SAMN04488503_1006</name>
</gene>